<reference evidence="1" key="1">
    <citation type="submission" date="2014-09" db="EMBL/GenBank/DDBJ databases">
        <authorList>
            <person name="Magalhaes I.L.F."/>
            <person name="Oliveira U."/>
            <person name="Santos F.R."/>
            <person name="Vidigal T.H.D.A."/>
            <person name="Brescovit A.D."/>
            <person name="Santos A.J."/>
        </authorList>
    </citation>
    <scope>NUCLEOTIDE SEQUENCE</scope>
    <source>
        <tissue evidence="1">Shoot tissue taken approximately 20 cm above the soil surface</tissue>
    </source>
</reference>
<proteinExistence type="predicted"/>
<protein>
    <submittedName>
        <fullName evidence="1">Uncharacterized protein</fullName>
    </submittedName>
</protein>
<dbReference type="AlphaFoldDB" id="A0A0A9CX35"/>
<sequence length="77" mass="9014">MDLDPEGLNQIRRITRRPRCRSAQPMCRSAPRKLTLDQSPLDTKTFLDDDLLVTLEDSIIKRSKEVPRFDPNIEDYL</sequence>
<name>A0A0A9CX35_ARUDO</name>
<dbReference type="EMBL" id="GBRH01217779">
    <property type="protein sequence ID" value="JAD80116.1"/>
    <property type="molecule type" value="Transcribed_RNA"/>
</dbReference>
<accession>A0A0A9CX35</accession>
<organism evidence="1">
    <name type="scientific">Arundo donax</name>
    <name type="common">Giant reed</name>
    <name type="synonym">Donax arundinaceus</name>
    <dbReference type="NCBI Taxonomy" id="35708"/>
    <lineage>
        <taxon>Eukaryota</taxon>
        <taxon>Viridiplantae</taxon>
        <taxon>Streptophyta</taxon>
        <taxon>Embryophyta</taxon>
        <taxon>Tracheophyta</taxon>
        <taxon>Spermatophyta</taxon>
        <taxon>Magnoliopsida</taxon>
        <taxon>Liliopsida</taxon>
        <taxon>Poales</taxon>
        <taxon>Poaceae</taxon>
        <taxon>PACMAD clade</taxon>
        <taxon>Arundinoideae</taxon>
        <taxon>Arundineae</taxon>
        <taxon>Arundo</taxon>
    </lineage>
</organism>
<reference evidence="1" key="2">
    <citation type="journal article" date="2015" name="Data Brief">
        <title>Shoot transcriptome of the giant reed, Arundo donax.</title>
        <authorList>
            <person name="Barrero R.A."/>
            <person name="Guerrero F.D."/>
            <person name="Moolhuijzen P."/>
            <person name="Goolsby J.A."/>
            <person name="Tidwell J."/>
            <person name="Bellgard S.E."/>
            <person name="Bellgard M.I."/>
        </authorList>
    </citation>
    <scope>NUCLEOTIDE SEQUENCE</scope>
    <source>
        <tissue evidence="1">Shoot tissue taken approximately 20 cm above the soil surface</tissue>
    </source>
</reference>
<evidence type="ECO:0000313" key="1">
    <source>
        <dbReference type="EMBL" id="JAD80116.1"/>
    </source>
</evidence>